<dbReference type="InterPro" id="IPR012336">
    <property type="entry name" value="Thioredoxin-like_fold"/>
</dbReference>
<evidence type="ECO:0000313" key="2">
    <source>
        <dbReference type="EMBL" id="EAY22266.1"/>
    </source>
</evidence>
<dbReference type="InParanoid" id="A2DBR3"/>
<dbReference type="PANTHER" id="PTHR33875:SF2">
    <property type="entry name" value="ACR183CP"/>
    <property type="match status" value="1"/>
</dbReference>
<dbReference type="RefSeq" id="XP_001583252.1">
    <property type="nucleotide sequence ID" value="XM_001583202.1"/>
</dbReference>
<reference evidence="2" key="2">
    <citation type="journal article" date="2007" name="Science">
        <title>Draft genome sequence of the sexually transmitted pathogen Trichomonas vaginalis.</title>
        <authorList>
            <person name="Carlton J.M."/>
            <person name="Hirt R.P."/>
            <person name="Silva J.C."/>
            <person name="Delcher A.L."/>
            <person name="Schatz M."/>
            <person name="Zhao Q."/>
            <person name="Wortman J.R."/>
            <person name="Bidwell S.L."/>
            <person name="Alsmark U.C.M."/>
            <person name="Besteiro S."/>
            <person name="Sicheritz-Ponten T."/>
            <person name="Noel C.J."/>
            <person name="Dacks J.B."/>
            <person name="Foster P.G."/>
            <person name="Simillion C."/>
            <person name="Van de Peer Y."/>
            <person name="Miranda-Saavedra D."/>
            <person name="Barton G.J."/>
            <person name="Westrop G.D."/>
            <person name="Mueller S."/>
            <person name="Dessi D."/>
            <person name="Fiori P.L."/>
            <person name="Ren Q."/>
            <person name="Paulsen I."/>
            <person name="Zhang H."/>
            <person name="Bastida-Corcuera F.D."/>
            <person name="Simoes-Barbosa A."/>
            <person name="Brown M.T."/>
            <person name="Hayes R.D."/>
            <person name="Mukherjee M."/>
            <person name="Okumura C.Y."/>
            <person name="Schneider R."/>
            <person name="Smith A.J."/>
            <person name="Vanacova S."/>
            <person name="Villalvazo M."/>
            <person name="Haas B.J."/>
            <person name="Pertea M."/>
            <person name="Feldblyum T.V."/>
            <person name="Utterback T.R."/>
            <person name="Shu C.L."/>
            <person name="Osoegawa K."/>
            <person name="de Jong P.J."/>
            <person name="Hrdy I."/>
            <person name="Horvathova L."/>
            <person name="Zubacova Z."/>
            <person name="Dolezal P."/>
            <person name="Malik S.B."/>
            <person name="Logsdon J.M. Jr."/>
            <person name="Henze K."/>
            <person name="Gupta A."/>
            <person name="Wang C.C."/>
            <person name="Dunne R.L."/>
            <person name="Upcroft J.A."/>
            <person name="Upcroft P."/>
            <person name="White O."/>
            <person name="Salzberg S.L."/>
            <person name="Tang P."/>
            <person name="Chiu C.-H."/>
            <person name="Lee Y.-S."/>
            <person name="Embley T.M."/>
            <person name="Coombs G.H."/>
            <person name="Mottram J.C."/>
            <person name="Tachezy J."/>
            <person name="Fraser-Liggett C.M."/>
            <person name="Johnson P.J."/>
        </authorList>
    </citation>
    <scope>NUCLEOTIDE SEQUENCE [LARGE SCALE GENOMIC DNA]</scope>
    <source>
        <strain evidence="2">G3</strain>
    </source>
</reference>
<reference evidence="2" key="1">
    <citation type="submission" date="2006-10" db="EMBL/GenBank/DDBJ databases">
        <authorList>
            <person name="Amadeo P."/>
            <person name="Zhao Q."/>
            <person name="Wortman J."/>
            <person name="Fraser-Liggett C."/>
            <person name="Carlton J."/>
        </authorList>
    </citation>
    <scope>NUCLEOTIDE SEQUENCE</scope>
    <source>
        <strain evidence="2">G3</strain>
    </source>
</reference>
<feature type="domain" description="Thioredoxin-like fold" evidence="1">
    <location>
        <begin position="18"/>
        <end position="194"/>
    </location>
</feature>
<dbReference type="AlphaFoldDB" id="A2DBR3"/>
<evidence type="ECO:0000259" key="1">
    <source>
        <dbReference type="Pfam" id="PF13462"/>
    </source>
</evidence>
<dbReference type="VEuPathDB" id="TrichDB:TVAGG3_0380850"/>
<dbReference type="Gene3D" id="3.40.30.10">
    <property type="entry name" value="Glutaredoxin"/>
    <property type="match status" value="1"/>
</dbReference>
<dbReference type="OrthoDB" id="37297at2759"/>
<dbReference type="OMA" id="TEWVEYL"/>
<evidence type="ECO:0000313" key="3">
    <source>
        <dbReference type="Proteomes" id="UP000001542"/>
    </source>
</evidence>
<dbReference type="SUPFAM" id="SSF52833">
    <property type="entry name" value="Thioredoxin-like"/>
    <property type="match status" value="1"/>
</dbReference>
<accession>A2DBR3</accession>
<keyword evidence="3" id="KW-1185">Reference proteome</keyword>
<proteinExistence type="predicted"/>
<dbReference type="PANTHER" id="PTHR33875">
    <property type="entry name" value="OS09G0542200 PROTEIN"/>
    <property type="match status" value="1"/>
</dbReference>
<dbReference type="SMR" id="A2DBR3"/>
<dbReference type="Proteomes" id="UP000001542">
    <property type="component" value="Unassembled WGS sequence"/>
</dbReference>
<dbReference type="VEuPathDB" id="TrichDB:TVAG_094410"/>
<name>A2DBR3_TRIV3</name>
<dbReference type="InterPro" id="IPR036249">
    <property type="entry name" value="Thioredoxin-like_sf"/>
</dbReference>
<dbReference type="EMBL" id="DS113185">
    <property type="protein sequence ID" value="EAY22266.1"/>
    <property type="molecule type" value="Genomic_DNA"/>
</dbReference>
<dbReference type="Pfam" id="PF13462">
    <property type="entry name" value="Thioredoxin_4"/>
    <property type="match status" value="1"/>
</dbReference>
<organism evidence="2 3">
    <name type="scientific">Trichomonas vaginalis (strain ATCC PRA-98 / G3)</name>
    <dbReference type="NCBI Taxonomy" id="412133"/>
    <lineage>
        <taxon>Eukaryota</taxon>
        <taxon>Metamonada</taxon>
        <taxon>Parabasalia</taxon>
        <taxon>Trichomonadida</taxon>
        <taxon>Trichomonadidae</taxon>
        <taxon>Trichomonas</taxon>
    </lineage>
</organism>
<gene>
    <name evidence="2" type="ORF">TVAG_094410</name>
</gene>
<protein>
    <recommendedName>
        <fullName evidence="1">Thioredoxin-like fold domain-containing protein</fullName>
    </recommendedName>
</protein>
<sequence length="197" mass="22883">MLSLLTVLTSSVPKRYPGMLYGNENEYKILIDMYCDPLCSDCAYSWPTIKKVLQYYPKDLLLRFHTIPLDIHTWSYHSVKAVQALRLMDEGKAKQMLDKLYDGDQIYFLNTEMFNTSENQAIQKFCSYVATNFDVNQNDYYNQYVSMQTRSAAGQESVLSITHQVMGTPTFEINGVKSDFNEETTFTEWVEYLDSLL</sequence>
<dbReference type="STRING" id="5722.A2DBR3"/>
<dbReference type="KEGG" id="tva:5467820"/>